<evidence type="ECO:0000256" key="2">
    <source>
        <dbReference type="ARBA" id="ARBA00006375"/>
    </source>
</evidence>
<dbReference type="PANTHER" id="PTHR45758:SF4">
    <property type="entry name" value="MITOFERRIN-1"/>
    <property type="match status" value="1"/>
</dbReference>
<dbReference type="PROSITE" id="PS50920">
    <property type="entry name" value="SOLCAR"/>
    <property type="match status" value="3"/>
</dbReference>
<evidence type="ECO:0000256" key="8">
    <source>
        <dbReference type="ARBA" id="ARBA00023136"/>
    </source>
</evidence>
<accession>F4PXQ7</accession>
<evidence type="ECO:0000256" key="1">
    <source>
        <dbReference type="ARBA" id="ARBA00004225"/>
    </source>
</evidence>
<dbReference type="Proteomes" id="UP000007797">
    <property type="component" value="Unassembled WGS sequence"/>
</dbReference>
<dbReference type="Gene3D" id="1.50.40.10">
    <property type="entry name" value="Mitochondrial carrier domain"/>
    <property type="match status" value="2"/>
</dbReference>
<organism evidence="12 13">
    <name type="scientific">Cavenderia fasciculata</name>
    <name type="common">Slime mold</name>
    <name type="synonym">Dictyostelium fasciculatum</name>
    <dbReference type="NCBI Taxonomy" id="261658"/>
    <lineage>
        <taxon>Eukaryota</taxon>
        <taxon>Amoebozoa</taxon>
        <taxon>Evosea</taxon>
        <taxon>Eumycetozoa</taxon>
        <taxon>Dictyostelia</taxon>
        <taxon>Acytosteliales</taxon>
        <taxon>Cavenderiaceae</taxon>
        <taxon>Cavenderia</taxon>
    </lineage>
</organism>
<dbReference type="InterPro" id="IPR002067">
    <property type="entry name" value="MCP"/>
</dbReference>
<name>F4PXQ7_CACFS</name>
<evidence type="ECO:0000256" key="11">
    <source>
        <dbReference type="SAM" id="Phobius"/>
    </source>
</evidence>
<dbReference type="GO" id="GO:0048250">
    <property type="term" value="P:iron import into the mitochondrion"/>
    <property type="evidence" value="ECO:0007669"/>
    <property type="project" value="TreeGrafter"/>
</dbReference>
<feature type="repeat" description="Solcar" evidence="9">
    <location>
        <begin position="192"/>
        <end position="276"/>
    </location>
</feature>
<evidence type="ECO:0000256" key="4">
    <source>
        <dbReference type="ARBA" id="ARBA00022692"/>
    </source>
</evidence>
<keyword evidence="5" id="KW-0677">Repeat</keyword>
<gene>
    <name evidence="12" type="primary">mcfF</name>
    <name evidence="12" type="ORF">DFA_00145</name>
</gene>
<evidence type="ECO:0000256" key="9">
    <source>
        <dbReference type="PROSITE-ProRule" id="PRU00282"/>
    </source>
</evidence>
<dbReference type="AlphaFoldDB" id="F4PXQ7"/>
<comment type="subcellular location">
    <subcellularLocation>
        <location evidence="1">Mitochondrion membrane</location>
        <topology evidence="1">Multi-pass membrane protein</topology>
    </subcellularLocation>
</comment>
<dbReference type="InterPro" id="IPR023395">
    <property type="entry name" value="MCP_dom_sf"/>
</dbReference>
<proteinExistence type="inferred from homology"/>
<protein>
    <submittedName>
        <fullName evidence="12">Mitochondrial substrate carrier family protein</fullName>
    </submittedName>
</protein>
<dbReference type="PRINTS" id="PR00926">
    <property type="entry name" value="MITOCARRIER"/>
</dbReference>
<dbReference type="Pfam" id="PF00153">
    <property type="entry name" value="Mito_carr"/>
    <property type="match status" value="3"/>
</dbReference>
<dbReference type="STRING" id="1054147.F4PXQ7"/>
<feature type="transmembrane region" description="Helical" evidence="11">
    <location>
        <begin position="247"/>
        <end position="268"/>
    </location>
</feature>
<keyword evidence="7" id="KW-0496">Mitochondrion</keyword>
<comment type="similarity">
    <text evidence="2 10">Belongs to the mitochondrial carrier (TC 2.A.29) family.</text>
</comment>
<keyword evidence="3 10" id="KW-0813">Transport</keyword>
<dbReference type="EMBL" id="GL883014">
    <property type="protein sequence ID" value="EGG19567.1"/>
    <property type="molecule type" value="Genomic_DNA"/>
</dbReference>
<evidence type="ECO:0000256" key="5">
    <source>
        <dbReference type="ARBA" id="ARBA00022737"/>
    </source>
</evidence>
<dbReference type="PANTHER" id="PTHR45758">
    <property type="entry name" value="MITOFERRIN-1-RELATED"/>
    <property type="match status" value="1"/>
</dbReference>
<dbReference type="OMA" id="WRPMRGM"/>
<evidence type="ECO:0000256" key="7">
    <source>
        <dbReference type="ARBA" id="ARBA00023128"/>
    </source>
</evidence>
<dbReference type="GO" id="GO:0015093">
    <property type="term" value="F:ferrous iron transmembrane transporter activity"/>
    <property type="evidence" value="ECO:0007669"/>
    <property type="project" value="TreeGrafter"/>
</dbReference>
<dbReference type="GeneID" id="14871701"/>
<keyword evidence="8 9" id="KW-0472">Membrane</keyword>
<dbReference type="RefSeq" id="XP_004357861.1">
    <property type="nucleotide sequence ID" value="XM_004357804.1"/>
</dbReference>
<dbReference type="GO" id="GO:0031966">
    <property type="term" value="C:mitochondrial membrane"/>
    <property type="evidence" value="ECO:0007669"/>
    <property type="project" value="UniProtKB-SubCell"/>
</dbReference>
<evidence type="ECO:0000256" key="10">
    <source>
        <dbReference type="RuleBase" id="RU000488"/>
    </source>
</evidence>
<feature type="repeat" description="Solcar" evidence="9">
    <location>
        <begin position="286"/>
        <end position="355"/>
    </location>
</feature>
<evidence type="ECO:0000256" key="6">
    <source>
        <dbReference type="ARBA" id="ARBA00022989"/>
    </source>
</evidence>
<sequence>MMMMNEMVEFIVGENKYRREDNRFHSKRDSLSIVFDEQPNKHEAIDCCLARALENKERNHQKRQRREGRSRSSIVEVVENRIMGHDHGFEEEEEGGSFYVHLIGGAVAGVAEHVGMYPIDTVKTHIQSAVRPGVAVLSGFQTTKEIVTRSGVGGLFRGVTAVAAGAAPSHALHFAIYEHLKEKICKGDKEHHHPLKTGAAGAFATMISEAVASPMDAVKQRMQLQVTTYNGLKDCMRKMWVREGLKSFYAGYTTSLVMNVPYYGTYFASYESLKKVIEPFHSKDRNPLLLHLVAGGGAGVVAAAVTNPFDVAKTRLQTAGDVGKHYNGLIDAMRTIWREEGPKGYLCGIRPHRQA</sequence>
<feature type="transmembrane region" description="Helical" evidence="11">
    <location>
        <begin position="288"/>
        <end position="306"/>
    </location>
</feature>
<keyword evidence="13" id="KW-1185">Reference proteome</keyword>
<dbReference type="OrthoDB" id="276989at2759"/>
<feature type="repeat" description="Solcar" evidence="9">
    <location>
        <begin position="96"/>
        <end position="183"/>
    </location>
</feature>
<reference evidence="13" key="1">
    <citation type="journal article" date="2011" name="Genome Res.">
        <title>Phylogeny-wide analysis of social amoeba genomes highlights ancient origins for complex intercellular communication.</title>
        <authorList>
            <person name="Heidel A.J."/>
            <person name="Lawal H.M."/>
            <person name="Felder M."/>
            <person name="Schilde C."/>
            <person name="Helps N.R."/>
            <person name="Tunggal B."/>
            <person name="Rivero F."/>
            <person name="John U."/>
            <person name="Schleicher M."/>
            <person name="Eichinger L."/>
            <person name="Platzer M."/>
            <person name="Noegel A.A."/>
            <person name="Schaap P."/>
            <person name="Gloeckner G."/>
        </authorList>
    </citation>
    <scope>NUCLEOTIDE SEQUENCE [LARGE SCALE GENOMIC DNA]</scope>
    <source>
        <strain evidence="13">SH3</strain>
    </source>
</reference>
<dbReference type="KEGG" id="dfa:DFA_00145"/>
<evidence type="ECO:0000313" key="13">
    <source>
        <dbReference type="Proteomes" id="UP000007797"/>
    </source>
</evidence>
<evidence type="ECO:0000256" key="3">
    <source>
        <dbReference type="ARBA" id="ARBA00022448"/>
    </source>
</evidence>
<keyword evidence="4 9" id="KW-0812">Transmembrane</keyword>
<dbReference type="InterPro" id="IPR018108">
    <property type="entry name" value="MCP_transmembrane"/>
</dbReference>
<dbReference type="SUPFAM" id="SSF103506">
    <property type="entry name" value="Mitochondrial carrier"/>
    <property type="match status" value="1"/>
</dbReference>
<keyword evidence="6 11" id="KW-1133">Transmembrane helix</keyword>
<evidence type="ECO:0000313" key="12">
    <source>
        <dbReference type="EMBL" id="EGG19567.1"/>
    </source>
</evidence>